<organism evidence="1 2">
    <name type="scientific">Crucibulum laeve</name>
    <dbReference type="NCBI Taxonomy" id="68775"/>
    <lineage>
        <taxon>Eukaryota</taxon>
        <taxon>Fungi</taxon>
        <taxon>Dikarya</taxon>
        <taxon>Basidiomycota</taxon>
        <taxon>Agaricomycotina</taxon>
        <taxon>Agaricomycetes</taxon>
        <taxon>Agaricomycetidae</taxon>
        <taxon>Agaricales</taxon>
        <taxon>Agaricineae</taxon>
        <taxon>Nidulariaceae</taxon>
        <taxon>Crucibulum</taxon>
    </lineage>
</organism>
<reference evidence="1 2" key="1">
    <citation type="journal article" date="2019" name="Nat. Ecol. Evol.">
        <title>Megaphylogeny resolves global patterns of mushroom evolution.</title>
        <authorList>
            <person name="Varga T."/>
            <person name="Krizsan K."/>
            <person name="Foldi C."/>
            <person name="Dima B."/>
            <person name="Sanchez-Garcia M."/>
            <person name="Sanchez-Ramirez S."/>
            <person name="Szollosi G.J."/>
            <person name="Szarkandi J.G."/>
            <person name="Papp V."/>
            <person name="Albert L."/>
            <person name="Andreopoulos W."/>
            <person name="Angelini C."/>
            <person name="Antonin V."/>
            <person name="Barry K.W."/>
            <person name="Bougher N.L."/>
            <person name="Buchanan P."/>
            <person name="Buyck B."/>
            <person name="Bense V."/>
            <person name="Catcheside P."/>
            <person name="Chovatia M."/>
            <person name="Cooper J."/>
            <person name="Damon W."/>
            <person name="Desjardin D."/>
            <person name="Finy P."/>
            <person name="Geml J."/>
            <person name="Haridas S."/>
            <person name="Hughes K."/>
            <person name="Justo A."/>
            <person name="Karasinski D."/>
            <person name="Kautmanova I."/>
            <person name="Kiss B."/>
            <person name="Kocsube S."/>
            <person name="Kotiranta H."/>
            <person name="LaButti K.M."/>
            <person name="Lechner B.E."/>
            <person name="Liimatainen K."/>
            <person name="Lipzen A."/>
            <person name="Lukacs Z."/>
            <person name="Mihaltcheva S."/>
            <person name="Morgado L.N."/>
            <person name="Niskanen T."/>
            <person name="Noordeloos M.E."/>
            <person name="Ohm R.A."/>
            <person name="Ortiz-Santana B."/>
            <person name="Ovrebo C."/>
            <person name="Racz N."/>
            <person name="Riley R."/>
            <person name="Savchenko A."/>
            <person name="Shiryaev A."/>
            <person name="Soop K."/>
            <person name="Spirin V."/>
            <person name="Szebenyi C."/>
            <person name="Tomsovsky M."/>
            <person name="Tulloss R.E."/>
            <person name="Uehling J."/>
            <person name="Grigoriev I.V."/>
            <person name="Vagvolgyi C."/>
            <person name="Papp T."/>
            <person name="Martin F.M."/>
            <person name="Miettinen O."/>
            <person name="Hibbett D.S."/>
            <person name="Nagy L.G."/>
        </authorList>
    </citation>
    <scope>NUCLEOTIDE SEQUENCE [LARGE SCALE GENOMIC DNA]</scope>
    <source>
        <strain evidence="1 2">CBS 166.37</strain>
    </source>
</reference>
<sequence length="177" mass="21232">MPRKHLLSLPFWPIAHNHFDRNQLPILYMRDFHSQPSLPNIYLLTMPIWTAANYDIHWIKLSILRLRQHDYAPVVHDIQLCTVPVWTATGADIDWRELPVFVHLFWMSLWTDTDIHTKWDVLCLRLCWSDKHHFSSWVPDVLVRCVSFWPDAYIHTEWDVFGVCLCIVYNRFESLCC</sequence>
<proteinExistence type="predicted"/>
<gene>
    <name evidence="1" type="ORF">BDQ12DRAFT_670558</name>
</gene>
<evidence type="ECO:0000313" key="2">
    <source>
        <dbReference type="Proteomes" id="UP000308652"/>
    </source>
</evidence>
<dbReference type="EMBL" id="ML213656">
    <property type="protein sequence ID" value="TFK33067.1"/>
    <property type="molecule type" value="Genomic_DNA"/>
</dbReference>
<accession>A0A5C3LKJ1</accession>
<keyword evidence="2" id="KW-1185">Reference proteome</keyword>
<protein>
    <submittedName>
        <fullName evidence="1">Uncharacterized protein</fullName>
    </submittedName>
</protein>
<name>A0A5C3LKJ1_9AGAR</name>
<evidence type="ECO:0000313" key="1">
    <source>
        <dbReference type="EMBL" id="TFK33067.1"/>
    </source>
</evidence>
<dbReference type="Proteomes" id="UP000308652">
    <property type="component" value="Unassembled WGS sequence"/>
</dbReference>
<dbReference type="AlphaFoldDB" id="A0A5C3LKJ1"/>